<sequence length="404" mass="45240">MFIQKAGIPDEMLQIALEPEAASVYCQTFPSPGSKGITKTGSKYVIVDIGGGTVDITVHEKLLDGKLKELVKPSGAAWGGTSVDEAFYQLMIDVFGQQVLNKMKSDCPSCHLDLLRCFENVKRTIHSDKKGFVNIRVPYVSLYSLCNSELKTNINDVIRSCVLSNELRLLGDKLRIDASLALSLFNTTSDNIIWLIKSVLHESGLNDMEGYILLVASFSECKVIHENVQAAFENHTVIVQEDPGAAVLKGAVLFGYKSDYISSRVAKYTYGISVTVDFDKNIHAERRKCNVEGKEMCKNVFDSFMKVNTHNPLGLEIEKSYVTFVEKFQKSCLYRVFYTENKNVKYIDEDGCNLIGEVTLDILNPTAHVREMKAIFLFGDTEFSLTTVVVESGYKVKKFFEIKD</sequence>
<dbReference type="InterPro" id="IPR043129">
    <property type="entry name" value="ATPase_NBD"/>
</dbReference>
<dbReference type="SUPFAM" id="SSF53067">
    <property type="entry name" value="Actin-like ATPase domain"/>
    <property type="match status" value="1"/>
</dbReference>
<reference evidence="1" key="1">
    <citation type="submission" date="2018-11" db="EMBL/GenBank/DDBJ databases">
        <authorList>
            <person name="Alioto T."/>
            <person name="Alioto T."/>
        </authorList>
    </citation>
    <scope>NUCLEOTIDE SEQUENCE</scope>
</reference>
<dbReference type="OrthoDB" id="6150714at2759"/>
<protein>
    <submittedName>
        <fullName evidence="1">Uncharacterized protein</fullName>
    </submittedName>
</protein>
<organism evidence="1 2">
    <name type="scientific">Mytilus galloprovincialis</name>
    <name type="common">Mediterranean mussel</name>
    <dbReference type="NCBI Taxonomy" id="29158"/>
    <lineage>
        <taxon>Eukaryota</taxon>
        <taxon>Metazoa</taxon>
        <taxon>Spiralia</taxon>
        <taxon>Lophotrochozoa</taxon>
        <taxon>Mollusca</taxon>
        <taxon>Bivalvia</taxon>
        <taxon>Autobranchia</taxon>
        <taxon>Pteriomorphia</taxon>
        <taxon>Mytilida</taxon>
        <taxon>Mytiloidea</taxon>
        <taxon>Mytilidae</taxon>
        <taxon>Mytilinae</taxon>
        <taxon>Mytilus</taxon>
    </lineage>
</organism>
<accession>A0A8B6H0A4</accession>
<dbReference type="PANTHER" id="PTHR14187">
    <property type="entry name" value="ALPHA KINASE/ELONGATION FACTOR 2 KINASE"/>
    <property type="match status" value="1"/>
</dbReference>
<dbReference type="Gene3D" id="3.30.420.40">
    <property type="match status" value="2"/>
</dbReference>
<evidence type="ECO:0000313" key="2">
    <source>
        <dbReference type="Proteomes" id="UP000596742"/>
    </source>
</evidence>
<dbReference type="AlphaFoldDB" id="A0A8B6H0A4"/>
<comment type="caution">
    <text evidence="1">The sequence shown here is derived from an EMBL/GenBank/DDBJ whole genome shotgun (WGS) entry which is preliminary data.</text>
</comment>
<dbReference type="Gene3D" id="3.90.640.10">
    <property type="entry name" value="Actin, Chain A, domain 4"/>
    <property type="match status" value="1"/>
</dbReference>
<keyword evidence="2" id="KW-1185">Reference proteome</keyword>
<dbReference type="Proteomes" id="UP000596742">
    <property type="component" value="Unassembled WGS sequence"/>
</dbReference>
<gene>
    <name evidence="1" type="ORF">MGAL_10B033862</name>
</gene>
<proteinExistence type="predicted"/>
<evidence type="ECO:0000313" key="1">
    <source>
        <dbReference type="EMBL" id="VDI71971.1"/>
    </source>
</evidence>
<dbReference type="EMBL" id="UYJE01009278">
    <property type="protein sequence ID" value="VDI71971.1"/>
    <property type="molecule type" value="Genomic_DNA"/>
</dbReference>
<dbReference type="PANTHER" id="PTHR14187:SF46">
    <property type="entry name" value="HEAT SHOCK 70 KDA PROTEIN 12A"/>
    <property type="match status" value="1"/>
</dbReference>
<name>A0A8B6H0A4_MYTGA</name>